<evidence type="ECO:0000313" key="2">
    <source>
        <dbReference type="EMBL" id="SFI47348.1"/>
    </source>
</evidence>
<feature type="signal peptide" evidence="1">
    <location>
        <begin position="1"/>
        <end position="20"/>
    </location>
</feature>
<organism evidence="2 3">
    <name type="scientific">Halpernia frigidisoli</name>
    <dbReference type="NCBI Taxonomy" id="1125876"/>
    <lineage>
        <taxon>Bacteria</taxon>
        <taxon>Pseudomonadati</taxon>
        <taxon>Bacteroidota</taxon>
        <taxon>Flavobacteriia</taxon>
        <taxon>Flavobacteriales</taxon>
        <taxon>Weeksellaceae</taxon>
        <taxon>Chryseobacterium group</taxon>
        <taxon>Halpernia</taxon>
    </lineage>
</organism>
<evidence type="ECO:0000256" key="1">
    <source>
        <dbReference type="SAM" id="SignalP"/>
    </source>
</evidence>
<dbReference type="STRING" id="1125876.SAMN05443292_2610"/>
<feature type="chain" id="PRO_5011435808" evidence="1">
    <location>
        <begin position="21"/>
        <end position="83"/>
    </location>
</feature>
<accession>A0A1I3IH77</accession>
<dbReference type="AlphaFoldDB" id="A0A1I3IH77"/>
<gene>
    <name evidence="2" type="ORF">SAMN05443292_2610</name>
</gene>
<dbReference type="OrthoDB" id="1264775at2"/>
<keyword evidence="1" id="KW-0732">Signal</keyword>
<name>A0A1I3IH77_9FLAO</name>
<proteinExistence type="predicted"/>
<protein>
    <submittedName>
        <fullName evidence="2">Uncharacterized protein</fullName>
    </submittedName>
</protein>
<dbReference type="Proteomes" id="UP000198931">
    <property type="component" value="Unassembled WGS sequence"/>
</dbReference>
<dbReference type="RefSeq" id="WP_090081603.1">
    <property type="nucleotide sequence ID" value="NZ_FOQT01000005.1"/>
</dbReference>
<sequence>MKKLFFSVVATTLLSMNLSAVESNSTVVTKDNVTFSKGTCTMTFTAYGSDGSTYTWTETYWAYSYQNCQDLGKYRLDELNEGN</sequence>
<reference evidence="2 3" key="1">
    <citation type="submission" date="2016-10" db="EMBL/GenBank/DDBJ databases">
        <authorList>
            <person name="de Groot N.N."/>
        </authorList>
    </citation>
    <scope>NUCLEOTIDE SEQUENCE [LARGE SCALE GENOMIC DNA]</scope>
    <source>
        <strain evidence="2 3">DSM 26000</strain>
    </source>
</reference>
<dbReference type="EMBL" id="FOQT01000005">
    <property type="protein sequence ID" value="SFI47348.1"/>
    <property type="molecule type" value="Genomic_DNA"/>
</dbReference>
<keyword evidence="3" id="KW-1185">Reference proteome</keyword>
<evidence type="ECO:0000313" key="3">
    <source>
        <dbReference type="Proteomes" id="UP000198931"/>
    </source>
</evidence>